<dbReference type="SUPFAM" id="SSF48371">
    <property type="entry name" value="ARM repeat"/>
    <property type="match status" value="1"/>
</dbReference>
<sequence>MSSEIPEDKKIEEALKKPAKLQELVDALSDGSRRGRQQAAKVLAGVAAADPEALVPHAAALVDALERPEAQTRWECLDALAQIVPFDSRVCDKAIPGAETALFDEDSGPLRLAAVRFLCKLGATTEKRSEKVWPLLDEGIQCYHGDLEFQDMLLAVIDFSQGKLDGSVKTALADRMRFDAENGRGMLKRRATQIVENVS</sequence>
<proteinExistence type="predicted"/>
<organism evidence="1 2">
    <name type="scientific">Adlercreutzia shanghongiae</name>
    <dbReference type="NCBI Taxonomy" id="3111773"/>
    <lineage>
        <taxon>Bacteria</taxon>
        <taxon>Bacillati</taxon>
        <taxon>Actinomycetota</taxon>
        <taxon>Coriobacteriia</taxon>
        <taxon>Eggerthellales</taxon>
        <taxon>Eggerthellaceae</taxon>
        <taxon>Adlercreutzia</taxon>
    </lineage>
</organism>
<dbReference type="Gene3D" id="1.25.10.10">
    <property type="entry name" value="Leucine-rich Repeat Variant"/>
    <property type="match status" value="1"/>
</dbReference>
<name>A0ABU6J1D3_9ACTN</name>
<comment type="caution">
    <text evidence="1">The sequence shown here is derived from an EMBL/GenBank/DDBJ whole genome shotgun (WGS) entry which is preliminary data.</text>
</comment>
<evidence type="ECO:0008006" key="3">
    <source>
        <dbReference type="Google" id="ProtNLM"/>
    </source>
</evidence>
<dbReference type="RefSeq" id="WP_326441418.1">
    <property type="nucleotide sequence ID" value="NZ_JAYMFH010000021.1"/>
</dbReference>
<dbReference type="InterPro" id="IPR011989">
    <property type="entry name" value="ARM-like"/>
</dbReference>
<dbReference type="InterPro" id="IPR016024">
    <property type="entry name" value="ARM-type_fold"/>
</dbReference>
<reference evidence="1 2" key="1">
    <citation type="submission" date="2024-01" db="EMBL/GenBank/DDBJ databases">
        <title>novel species in genus Adlercreutzia.</title>
        <authorList>
            <person name="Liu X."/>
        </authorList>
    </citation>
    <scope>NUCLEOTIDE SEQUENCE [LARGE SCALE GENOMIC DNA]</scope>
    <source>
        <strain evidence="1 2">R22</strain>
    </source>
</reference>
<dbReference type="EMBL" id="JAYMFH010000021">
    <property type="protein sequence ID" value="MEC4295908.1"/>
    <property type="molecule type" value="Genomic_DNA"/>
</dbReference>
<evidence type="ECO:0000313" key="2">
    <source>
        <dbReference type="Proteomes" id="UP001343724"/>
    </source>
</evidence>
<keyword evidence="2" id="KW-1185">Reference proteome</keyword>
<dbReference type="Proteomes" id="UP001343724">
    <property type="component" value="Unassembled WGS sequence"/>
</dbReference>
<protein>
    <recommendedName>
        <fullName evidence="3">HEAT repeat domain-containing protein</fullName>
    </recommendedName>
</protein>
<gene>
    <name evidence="1" type="ORF">VJ920_11390</name>
</gene>
<evidence type="ECO:0000313" key="1">
    <source>
        <dbReference type="EMBL" id="MEC4295908.1"/>
    </source>
</evidence>
<accession>A0ABU6J1D3</accession>